<dbReference type="PROSITE" id="PS00107">
    <property type="entry name" value="PROTEIN_KINASE_ATP"/>
    <property type="match status" value="1"/>
</dbReference>
<dbReference type="PANTHER" id="PTHR43671:SF13">
    <property type="entry name" value="SERINE_THREONINE-PROTEIN KINASE NEK2"/>
    <property type="match status" value="1"/>
</dbReference>
<dbReference type="InterPro" id="IPR011009">
    <property type="entry name" value="Kinase-like_dom_sf"/>
</dbReference>
<dbReference type="SMART" id="SM00220">
    <property type="entry name" value="S_TKc"/>
    <property type="match status" value="1"/>
</dbReference>
<dbReference type="Gene3D" id="1.10.510.10">
    <property type="entry name" value="Transferase(Phosphotransferase) domain 1"/>
    <property type="match status" value="2"/>
</dbReference>
<sequence>MSEATPGLESTESQLALDALTEAMEQFVSDWESAEEPPELRAYLSQTKPVPVFLLSELIKIDLEYRWQRFNFPKRLQEYLEEFPELQTASLPVDLLYEEYHLRRQNGFDVDPDEYLGYLPTGSPQLQQLFDLDHAYQTTSLFHKIRPQTWHQFQPGQTVDDFDLLTLLGQGAFARVFQARQNSMQRLVALKISEDSSDEPQTLAQFDHENIVRVFDQRILPDEKLRLLYMQYLPGGTLQSVIELIRKTAPAERSGSLLVSALNQSLELRGESRPTESVTYQTLNSLTWPETICWIGIRLAKALDYAHQKGVLHRDIKPANVLLTAEGVPKLADFNISFSSHVTGTTPAAYFGGSLAYMSPEQLEAYDPTHTRLPESLDERSDLFSLGLMLAELLTGKRPFENPAMTDSWSSLLSQMIEQRKAGQSLQAAPQHLPPDCPEHLITVLQKCLAPDPAERWNSGQELASQLELCLNPRAQQILFPSSKSWFARCTGCEVLIIILIVAIPNILAGLFNFFHNQKHIIEQLKNSQDAFWNIQTTINLIAYPTGLGLMGWLTWTLVRERAPKRAPAQPAAPPDTMLQKRCLRLGHYAALICTTLWIIAGIAYPVSMHYAIGSLPVSAYLHFLGSLLLCGLIAASYPFFGVTYFSLHTIYPQLIERADFSQQSPEPLERLKKLSWVYLILAFLVPMLSIAALAILNLDDKLAIVLITVAGTLGAVSIFRVFQSLQADLDALITLYSRNQRGPQSASLSGIN</sequence>
<evidence type="ECO:0000256" key="2">
    <source>
        <dbReference type="ARBA" id="ARBA00012513"/>
    </source>
</evidence>
<comment type="similarity">
    <text evidence="1">Belongs to the protein kinase superfamily. NEK Ser/Thr protein kinase family. NIMA subfamily.</text>
</comment>
<dbReference type="Proteomes" id="UP000427281">
    <property type="component" value="Chromosome"/>
</dbReference>
<keyword evidence="3" id="KW-0808">Transferase</keyword>
<keyword evidence="6 7" id="KW-0067">ATP-binding</keyword>
<accession>A0A6I6AJ55</accession>
<dbReference type="InterPro" id="IPR017441">
    <property type="entry name" value="Protein_kinase_ATP_BS"/>
</dbReference>
<dbReference type="AlphaFoldDB" id="A0A6I6AJ55"/>
<dbReference type="PROSITE" id="PS00108">
    <property type="entry name" value="PROTEIN_KINASE_ST"/>
    <property type="match status" value="1"/>
</dbReference>
<protein>
    <recommendedName>
        <fullName evidence="2">non-specific serine/threonine protein kinase</fullName>
        <ecNumber evidence="2">2.7.11.1</ecNumber>
    </recommendedName>
</protein>
<keyword evidence="10" id="KW-0723">Serine/threonine-protein kinase</keyword>
<feature type="transmembrane region" description="Helical" evidence="8">
    <location>
        <begin position="586"/>
        <end position="608"/>
    </location>
</feature>
<dbReference type="CDD" id="cd14014">
    <property type="entry name" value="STKc_PknB_like"/>
    <property type="match status" value="1"/>
</dbReference>
<proteinExistence type="inferred from homology"/>
<feature type="domain" description="Protein kinase" evidence="9">
    <location>
        <begin position="162"/>
        <end position="469"/>
    </location>
</feature>
<keyword evidence="11" id="KW-1185">Reference proteome</keyword>
<dbReference type="PROSITE" id="PS50011">
    <property type="entry name" value="PROTEIN_KINASE_DOM"/>
    <property type="match status" value="1"/>
</dbReference>
<dbReference type="RefSeq" id="WP_155366970.1">
    <property type="nucleotide sequence ID" value="NZ_CP043930.1"/>
</dbReference>
<keyword evidence="8" id="KW-1133">Transmembrane helix</keyword>
<keyword evidence="8" id="KW-0472">Membrane</keyword>
<feature type="transmembrane region" description="Helical" evidence="8">
    <location>
        <begin position="677"/>
        <end position="697"/>
    </location>
</feature>
<dbReference type="InterPro" id="IPR050660">
    <property type="entry name" value="NEK_Ser/Thr_kinase"/>
</dbReference>
<keyword evidence="4 7" id="KW-0547">Nucleotide-binding</keyword>
<evidence type="ECO:0000256" key="4">
    <source>
        <dbReference type="ARBA" id="ARBA00022741"/>
    </source>
</evidence>
<evidence type="ECO:0000259" key="9">
    <source>
        <dbReference type="PROSITE" id="PS50011"/>
    </source>
</evidence>
<evidence type="ECO:0000256" key="3">
    <source>
        <dbReference type="ARBA" id="ARBA00022679"/>
    </source>
</evidence>
<name>A0A6I6AJ55_9PLAN</name>
<organism evidence="10 11">
    <name type="scientific">Gimesia benthica</name>
    <dbReference type="NCBI Taxonomy" id="2608982"/>
    <lineage>
        <taxon>Bacteria</taxon>
        <taxon>Pseudomonadati</taxon>
        <taxon>Planctomycetota</taxon>
        <taxon>Planctomycetia</taxon>
        <taxon>Planctomycetales</taxon>
        <taxon>Planctomycetaceae</taxon>
        <taxon>Gimesia</taxon>
    </lineage>
</organism>
<evidence type="ECO:0000256" key="1">
    <source>
        <dbReference type="ARBA" id="ARBA00010886"/>
    </source>
</evidence>
<dbReference type="InterPro" id="IPR000719">
    <property type="entry name" value="Prot_kinase_dom"/>
</dbReference>
<evidence type="ECO:0000256" key="7">
    <source>
        <dbReference type="PROSITE-ProRule" id="PRU10141"/>
    </source>
</evidence>
<feature type="binding site" evidence="7">
    <location>
        <position position="191"/>
    </location>
    <ligand>
        <name>ATP</name>
        <dbReference type="ChEBI" id="CHEBI:30616"/>
    </ligand>
</feature>
<dbReference type="SUPFAM" id="SSF56112">
    <property type="entry name" value="Protein kinase-like (PK-like)"/>
    <property type="match status" value="1"/>
</dbReference>
<feature type="transmembrane region" description="Helical" evidence="8">
    <location>
        <begin position="620"/>
        <end position="648"/>
    </location>
</feature>
<evidence type="ECO:0000313" key="10">
    <source>
        <dbReference type="EMBL" id="QGQ26497.1"/>
    </source>
</evidence>
<dbReference type="PANTHER" id="PTHR43671">
    <property type="entry name" value="SERINE/THREONINE-PROTEIN KINASE NEK"/>
    <property type="match status" value="1"/>
</dbReference>
<dbReference type="EMBL" id="CP043930">
    <property type="protein sequence ID" value="QGQ26497.1"/>
    <property type="molecule type" value="Genomic_DNA"/>
</dbReference>
<evidence type="ECO:0000256" key="5">
    <source>
        <dbReference type="ARBA" id="ARBA00022777"/>
    </source>
</evidence>
<keyword evidence="5 10" id="KW-0418">Kinase</keyword>
<dbReference type="KEGG" id="gim:F1728_29150"/>
<dbReference type="InterPro" id="IPR008271">
    <property type="entry name" value="Ser/Thr_kinase_AS"/>
</dbReference>
<dbReference type="GO" id="GO:0005524">
    <property type="term" value="F:ATP binding"/>
    <property type="evidence" value="ECO:0007669"/>
    <property type="project" value="UniProtKB-UniRule"/>
</dbReference>
<evidence type="ECO:0000313" key="11">
    <source>
        <dbReference type="Proteomes" id="UP000427281"/>
    </source>
</evidence>
<dbReference type="EC" id="2.7.11.1" evidence="2"/>
<reference evidence="10 11" key="1">
    <citation type="submission" date="2019-09" db="EMBL/GenBank/DDBJ databases">
        <title>Gimesia benthica sp. nov., a novel bacterium isolated from deep-sea water of the Northwest Indian Ocean.</title>
        <authorList>
            <person name="Dai X."/>
        </authorList>
    </citation>
    <scope>NUCLEOTIDE SEQUENCE [LARGE SCALE GENOMIC DNA]</scope>
    <source>
        <strain evidence="10 11">E7</strain>
    </source>
</reference>
<gene>
    <name evidence="10" type="ORF">F1728_29150</name>
</gene>
<evidence type="ECO:0000256" key="6">
    <source>
        <dbReference type="ARBA" id="ARBA00022840"/>
    </source>
</evidence>
<feature type="transmembrane region" description="Helical" evidence="8">
    <location>
        <begin position="495"/>
        <end position="515"/>
    </location>
</feature>
<evidence type="ECO:0000256" key="8">
    <source>
        <dbReference type="SAM" id="Phobius"/>
    </source>
</evidence>
<keyword evidence="8" id="KW-0812">Transmembrane</keyword>
<dbReference type="GO" id="GO:0004674">
    <property type="term" value="F:protein serine/threonine kinase activity"/>
    <property type="evidence" value="ECO:0007669"/>
    <property type="project" value="UniProtKB-KW"/>
</dbReference>
<dbReference type="Pfam" id="PF00069">
    <property type="entry name" value="Pkinase"/>
    <property type="match status" value="1"/>
</dbReference>
<feature type="transmembrane region" description="Helical" evidence="8">
    <location>
        <begin position="703"/>
        <end position="723"/>
    </location>
</feature>